<evidence type="ECO:0000259" key="5">
    <source>
        <dbReference type="Pfam" id="PF04101"/>
    </source>
</evidence>
<dbReference type="Gene3D" id="3.40.50.2000">
    <property type="entry name" value="Glycogen Phosphorylase B"/>
    <property type="match status" value="1"/>
</dbReference>
<dbReference type="Pfam" id="PF06925">
    <property type="entry name" value="MGDG_synth"/>
    <property type="match status" value="1"/>
</dbReference>
<keyword evidence="10" id="KW-1185">Reference proteome</keyword>
<organism evidence="7 9">
    <name type="scientific">Aliidiomarina maris</name>
    <dbReference type="NCBI Taxonomy" id="531312"/>
    <lineage>
        <taxon>Bacteria</taxon>
        <taxon>Pseudomonadati</taxon>
        <taxon>Pseudomonadota</taxon>
        <taxon>Gammaproteobacteria</taxon>
        <taxon>Alteromonadales</taxon>
        <taxon>Idiomarinaceae</taxon>
        <taxon>Aliidiomarina</taxon>
    </lineage>
</organism>
<evidence type="ECO:0000313" key="10">
    <source>
        <dbReference type="Proteomes" id="UP000287865"/>
    </source>
</evidence>
<evidence type="ECO:0000256" key="2">
    <source>
        <dbReference type="ARBA" id="ARBA00006962"/>
    </source>
</evidence>
<dbReference type="GO" id="GO:0009247">
    <property type="term" value="P:glycolipid biosynthetic process"/>
    <property type="evidence" value="ECO:0007669"/>
    <property type="project" value="InterPro"/>
</dbReference>
<feature type="domain" description="Glycosyl transferase family 28 C-terminal" evidence="5">
    <location>
        <begin position="267"/>
        <end position="421"/>
    </location>
</feature>
<dbReference type="InterPro" id="IPR050519">
    <property type="entry name" value="Glycosyltransf_28_UgtP"/>
</dbReference>
<evidence type="ECO:0000256" key="1">
    <source>
        <dbReference type="ARBA" id="ARBA00004370"/>
    </source>
</evidence>
<dbReference type="SUPFAM" id="SSF53756">
    <property type="entry name" value="UDP-Glycosyltransferase/glycogen phosphorylase"/>
    <property type="match status" value="1"/>
</dbReference>
<evidence type="ECO:0000313" key="8">
    <source>
        <dbReference type="EMBL" id="RUO18547.1"/>
    </source>
</evidence>
<evidence type="ECO:0000313" key="7">
    <source>
        <dbReference type="EMBL" id="RAJ93291.1"/>
    </source>
</evidence>
<evidence type="ECO:0000259" key="6">
    <source>
        <dbReference type="Pfam" id="PF06925"/>
    </source>
</evidence>
<dbReference type="RefSeq" id="WP_111570484.1">
    <property type="nucleotide sequence ID" value="NZ_PIPK01000019.1"/>
</dbReference>
<dbReference type="EMBL" id="QLMD01000020">
    <property type="protein sequence ID" value="RAJ93291.1"/>
    <property type="molecule type" value="Genomic_DNA"/>
</dbReference>
<reference evidence="8 10" key="1">
    <citation type="journal article" date="2018" name="Front. Microbiol.">
        <title>Genome-Based Analysis Reveals the Taxonomy and Diversity of the Family Idiomarinaceae.</title>
        <authorList>
            <person name="Liu Y."/>
            <person name="Lai Q."/>
            <person name="Shao Z."/>
        </authorList>
    </citation>
    <scope>NUCLEOTIDE SEQUENCE [LARGE SCALE GENOMIC DNA]</scope>
    <source>
        <strain evidence="8 10">CF12-14</strain>
    </source>
</reference>
<dbReference type="InterPro" id="IPR009695">
    <property type="entry name" value="Diacylglyc_glucosyltr_N"/>
</dbReference>
<dbReference type="Proteomes" id="UP000287865">
    <property type="component" value="Unassembled WGS sequence"/>
</dbReference>
<accession>A0A327WNL7</accession>
<evidence type="ECO:0000313" key="9">
    <source>
        <dbReference type="Proteomes" id="UP000249203"/>
    </source>
</evidence>
<dbReference type="GO" id="GO:0016020">
    <property type="term" value="C:membrane"/>
    <property type="evidence" value="ECO:0007669"/>
    <property type="project" value="UniProtKB-SubCell"/>
</dbReference>
<proteinExistence type="inferred from homology"/>
<dbReference type="AlphaFoldDB" id="A0A327WNL7"/>
<dbReference type="PANTHER" id="PTHR43025">
    <property type="entry name" value="MONOGALACTOSYLDIACYLGLYCEROL SYNTHASE"/>
    <property type="match status" value="1"/>
</dbReference>
<evidence type="ECO:0000256" key="3">
    <source>
        <dbReference type="ARBA" id="ARBA00022676"/>
    </source>
</evidence>
<comment type="similarity">
    <text evidence="2">Belongs to the glycosyltransferase 28 family.</text>
</comment>
<comment type="subcellular location">
    <subcellularLocation>
        <location evidence="1">Membrane</location>
    </subcellularLocation>
</comment>
<reference evidence="7 9" key="2">
    <citation type="submission" date="2018-06" db="EMBL/GenBank/DDBJ databases">
        <title>Genomic Encyclopedia of Type Strains, Phase III (KMG-III): the genomes of soil and plant-associated and newly described type strains.</title>
        <authorList>
            <person name="Whitman W."/>
        </authorList>
    </citation>
    <scope>NUCLEOTIDE SEQUENCE [LARGE SCALE GENOMIC DNA]</scope>
    <source>
        <strain evidence="7 9">CGMCC 1.15366</strain>
    </source>
</reference>
<dbReference type="GO" id="GO:0016758">
    <property type="term" value="F:hexosyltransferase activity"/>
    <property type="evidence" value="ECO:0007669"/>
    <property type="project" value="InterPro"/>
</dbReference>
<dbReference type="Pfam" id="PF04101">
    <property type="entry name" value="Glyco_tran_28_C"/>
    <property type="match status" value="1"/>
</dbReference>
<dbReference type="EMBL" id="PIPK01000019">
    <property type="protein sequence ID" value="RUO18547.1"/>
    <property type="molecule type" value="Genomic_DNA"/>
</dbReference>
<feature type="domain" description="Diacylglycerol glucosyltransferase N-terminal" evidence="6">
    <location>
        <begin position="135"/>
        <end position="241"/>
    </location>
</feature>
<comment type="caution">
    <text evidence="7">The sequence shown here is derived from an EMBL/GenBank/DDBJ whole genome shotgun (WGS) entry which is preliminary data.</text>
</comment>
<dbReference type="OrthoDB" id="9810950at2"/>
<keyword evidence="3" id="KW-0328">Glycosyltransferase</keyword>
<protein>
    <submittedName>
        <fullName evidence="7">UDP-N-acetylglucosamine:LPS N-acetylglucosamine transferase</fullName>
    </submittedName>
</protein>
<dbReference type="InterPro" id="IPR007235">
    <property type="entry name" value="Glyco_trans_28_C"/>
</dbReference>
<dbReference type="PANTHER" id="PTHR43025:SF3">
    <property type="entry name" value="MONOGALACTOSYLDIACYLGLYCEROL SYNTHASE 1, CHLOROPLASTIC"/>
    <property type="match status" value="1"/>
</dbReference>
<sequence>MKVLFLTSQLGFGHVRAANAIEQALQDKFPAVDCEYLDLWSLMDERVAAAVKGGYLRMTQDYPDYYQKLYDLDKEFWQQLSGDAPLDDGIKAFLAEQQAHWFPRQAGWLPIGQHNLDTALANSYVRLLVNKDKKSNHPIVLRSLLLLMRTVMLRRMKEQIEAAAPDVIVATQMYPAALFSQLKLKPPFDNIPTLGILTDYGLQKVWVRPTTDGYCVSSKAVADQLLAWGVPANHIYETGIPLDRQFDNPPTQQQARAALNINAHKPTVLVTGGQYGIGLVPTVEHVCKVGKDLQILVTAGNAEQDHASLQALQHAYPDQIILFNWVDDMAQLIAASDVVVGKPGGLSVSEALACGRPFFATCSLGGQEEHNVQFLQNEHIGAKFPPAQLTAYLKHLFATPEELAALQQRAYQAGHRRAAEQIARQVMSHLPAHFSPIVEPKIAH</sequence>
<name>A0A327WNL7_9GAMM</name>
<gene>
    <name evidence="7" type="ORF">B0I24_12018</name>
    <name evidence="8" type="ORF">CWE07_13690</name>
</gene>
<evidence type="ECO:0000256" key="4">
    <source>
        <dbReference type="ARBA" id="ARBA00022679"/>
    </source>
</evidence>
<dbReference type="Proteomes" id="UP000249203">
    <property type="component" value="Unassembled WGS sequence"/>
</dbReference>
<keyword evidence="4 7" id="KW-0808">Transferase</keyword>